<keyword evidence="3" id="KW-1185">Reference proteome</keyword>
<accession>A0A167FIT4</accession>
<dbReference type="AlphaFoldDB" id="A0A167FIT4"/>
<reference evidence="2 3" key="1">
    <citation type="submission" date="2016-02" db="EMBL/GenBank/DDBJ databases">
        <title>Complete genome sequence and transcriptome regulation of the pentose utilising yeast Sugiyamaella lignohabitans.</title>
        <authorList>
            <person name="Bellasio M."/>
            <person name="Peymann A."/>
            <person name="Valli M."/>
            <person name="Sipitzky M."/>
            <person name="Graf A."/>
            <person name="Sauer M."/>
            <person name="Marx H."/>
            <person name="Mattanovich D."/>
        </authorList>
    </citation>
    <scope>NUCLEOTIDE SEQUENCE [LARGE SCALE GENOMIC DNA]</scope>
    <source>
        <strain evidence="2 3">CBS 10342</strain>
    </source>
</reference>
<feature type="domain" description="Dynein heavy chain tail" evidence="1">
    <location>
        <begin position="280"/>
        <end position="569"/>
    </location>
</feature>
<dbReference type="Pfam" id="PF08385">
    <property type="entry name" value="DHC_N1"/>
    <property type="match status" value="1"/>
</dbReference>
<organism evidence="2 3">
    <name type="scientific">Sugiyamaella lignohabitans</name>
    <dbReference type="NCBI Taxonomy" id="796027"/>
    <lineage>
        <taxon>Eukaryota</taxon>
        <taxon>Fungi</taxon>
        <taxon>Dikarya</taxon>
        <taxon>Ascomycota</taxon>
        <taxon>Saccharomycotina</taxon>
        <taxon>Dipodascomycetes</taxon>
        <taxon>Dipodascales</taxon>
        <taxon>Trichomonascaceae</taxon>
        <taxon>Sugiyamaella</taxon>
    </lineage>
</organism>
<name>A0A167FIT4_9ASCO</name>
<dbReference type="OrthoDB" id="4096774at2759"/>
<evidence type="ECO:0000259" key="1">
    <source>
        <dbReference type="Pfam" id="PF08385"/>
    </source>
</evidence>
<dbReference type="Proteomes" id="UP000189580">
    <property type="component" value="Chromosome b"/>
</dbReference>
<dbReference type="InterPro" id="IPR013594">
    <property type="entry name" value="Dynein_heavy_tail"/>
</dbReference>
<proteinExistence type="predicted"/>
<evidence type="ECO:0000313" key="2">
    <source>
        <dbReference type="EMBL" id="ANB15358.1"/>
    </source>
</evidence>
<dbReference type="RefSeq" id="XP_018737835.1">
    <property type="nucleotide sequence ID" value="XM_018879969.1"/>
</dbReference>
<dbReference type="EMBL" id="CP014503">
    <property type="protein sequence ID" value="ANB15358.1"/>
    <property type="molecule type" value="Genomic_DNA"/>
</dbReference>
<protein>
    <submittedName>
        <fullName evidence="2">Dynein heavy chain</fullName>
    </submittedName>
</protein>
<dbReference type="KEGG" id="slb:AWJ20_2985"/>
<gene>
    <name evidence="2" type="primary">DYN1</name>
    <name evidence="2" type="ORF">AWJ20_2985</name>
</gene>
<evidence type="ECO:0000313" key="3">
    <source>
        <dbReference type="Proteomes" id="UP000189580"/>
    </source>
</evidence>
<dbReference type="GeneID" id="30034956"/>
<sequence>MTEVVGQSTTGIPDSGMLDVELVDPSVVLNYVCNVAKVLLAASDDDLNRSFTDKQRSNSFPKKVCEEFIAEPEATAIFLVKKSIGSSEETQPEIDPEQINLSFFYEIDAKLQQSPDTQAVVAIIKKNGKLRSGIILDGLQLQAIVLPIGAAKSSVQQTVPGDDQDGSIQSSPFEVIHSILHFAVGPYFDAFCKTIQSPSHSVSATIDMTDERSATSVARKKLTELELSIAHLQQNNEVNEVVLPLHPVIEHMLQTAAQESRDPSIDLISSEYLENNQFLTSLQDIAKGWIKPIQVLIDATRDPKTGTAMQEVNFWLSKEIALRNLALFMKSPGVTITLDILYNNNRAGVANRFRVDTPIERTLESVSKYCQLMKDFPLDELVSALTLGDMKLAVIQIFTHLNKKFRGSLYPVSRALALIENISNDLKLALQSLLRERKLMYLDFSAFKEQHVEVTTIFNTWDEHYKEFVNVARDVIRKKGDAFIPIRITAHHAVIKERLDYILDFRAKHDQMYQTLIKVFGKQLKRSVNGDFTEANVEFVDLNPVEEMSLAYDIVKQVDILDISSSKYELAVIGVLG</sequence>